<protein>
    <recommendedName>
        <fullName evidence="3">Shavenoid isoform B-like N-terminal domain-containing protein</fullName>
    </recommendedName>
</protein>
<dbReference type="PANTHER" id="PTHR39387">
    <property type="entry name" value="SHAVENOID, ISOFORM B"/>
    <property type="match status" value="1"/>
</dbReference>
<organism evidence="4">
    <name type="scientific">Zeugodacus cucurbitae</name>
    <name type="common">Melon fruit fly</name>
    <name type="synonym">Bactrocera cucurbitae</name>
    <dbReference type="NCBI Taxonomy" id="28588"/>
    <lineage>
        <taxon>Eukaryota</taxon>
        <taxon>Metazoa</taxon>
        <taxon>Ecdysozoa</taxon>
        <taxon>Arthropoda</taxon>
        <taxon>Hexapoda</taxon>
        <taxon>Insecta</taxon>
        <taxon>Pterygota</taxon>
        <taxon>Neoptera</taxon>
        <taxon>Endopterygota</taxon>
        <taxon>Diptera</taxon>
        <taxon>Brachycera</taxon>
        <taxon>Muscomorpha</taxon>
        <taxon>Tephritoidea</taxon>
        <taxon>Tephritidae</taxon>
        <taxon>Zeugodacus</taxon>
        <taxon>Zeugodacus</taxon>
    </lineage>
</organism>
<dbReference type="InterPro" id="IPR057507">
    <property type="entry name" value="Sha_B-like_N"/>
</dbReference>
<feature type="compositionally biased region" description="Polar residues" evidence="1">
    <location>
        <begin position="1457"/>
        <end position="1466"/>
    </location>
</feature>
<accession>A0A0A1X994</accession>
<reference evidence="4" key="1">
    <citation type="submission" date="2014-11" db="EMBL/GenBank/DDBJ databases">
        <authorList>
            <person name="Geib S."/>
        </authorList>
    </citation>
    <scope>NUCLEOTIDE SEQUENCE</scope>
</reference>
<dbReference type="GO" id="GO:0035317">
    <property type="term" value="P:imaginal disc-derived wing hair organization"/>
    <property type="evidence" value="ECO:0007669"/>
    <property type="project" value="TreeGrafter"/>
</dbReference>
<feature type="compositionally biased region" description="Low complexity" evidence="1">
    <location>
        <begin position="1095"/>
        <end position="1114"/>
    </location>
</feature>
<feature type="transmembrane region" description="Helical" evidence="2">
    <location>
        <begin position="440"/>
        <end position="462"/>
    </location>
</feature>
<dbReference type="EMBL" id="GBXI01007039">
    <property type="protein sequence ID" value="JAD07253.1"/>
    <property type="molecule type" value="Transcribed_RNA"/>
</dbReference>
<feature type="domain" description="Shavenoid isoform B-like N-terminal" evidence="3">
    <location>
        <begin position="164"/>
        <end position="270"/>
    </location>
</feature>
<feature type="compositionally biased region" description="Basic and acidic residues" evidence="1">
    <location>
        <begin position="1178"/>
        <end position="1191"/>
    </location>
</feature>
<keyword evidence="2" id="KW-0472">Membrane</keyword>
<feature type="region of interest" description="Disordered" evidence="1">
    <location>
        <begin position="1397"/>
        <end position="1419"/>
    </location>
</feature>
<feature type="region of interest" description="Disordered" evidence="1">
    <location>
        <begin position="1961"/>
        <end position="2049"/>
    </location>
</feature>
<feature type="compositionally biased region" description="Pro residues" evidence="1">
    <location>
        <begin position="1479"/>
        <end position="1490"/>
    </location>
</feature>
<feature type="compositionally biased region" description="Polar residues" evidence="1">
    <location>
        <begin position="808"/>
        <end position="819"/>
    </location>
</feature>
<keyword evidence="2" id="KW-0812">Transmembrane</keyword>
<feature type="compositionally biased region" description="Low complexity" evidence="1">
    <location>
        <begin position="1443"/>
        <end position="1456"/>
    </location>
</feature>
<gene>
    <name evidence="4" type="ORF">g.9647</name>
</gene>
<evidence type="ECO:0000256" key="1">
    <source>
        <dbReference type="SAM" id="MobiDB-lite"/>
    </source>
</evidence>
<feature type="region of interest" description="Disordered" evidence="1">
    <location>
        <begin position="1601"/>
        <end position="1628"/>
    </location>
</feature>
<dbReference type="PANTHER" id="PTHR39387:SF1">
    <property type="entry name" value="SHAVENOID, ISOFORM B"/>
    <property type="match status" value="1"/>
</dbReference>
<feature type="compositionally biased region" description="Polar residues" evidence="1">
    <location>
        <begin position="618"/>
        <end position="628"/>
    </location>
</feature>
<feature type="compositionally biased region" description="Polar residues" evidence="1">
    <location>
        <begin position="1601"/>
        <end position="1617"/>
    </location>
</feature>
<keyword evidence="2" id="KW-1133">Transmembrane helix</keyword>
<evidence type="ECO:0000313" key="4">
    <source>
        <dbReference type="EMBL" id="JAD07253.1"/>
    </source>
</evidence>
<feature type="compositionally biased region" description="Low complexity" evidence="1">
    <location>
        <begin position="1369"/>
        <end position="1380"/>
    </location>
</feature>
<feature type="region of interest" description="Disordered" evidence="1">
    <location>
        <begin position="1136"/>
        <end position="1158"/>
    </location>
</feature>
<proteinExistence type="predicted"/>
<feature type="region of interest" description="Disordered" evidence="1">
    <location>
        <begin position="1088"/>
        <end position="1114"/>
    </location>
</feature>
<feature type="region of interest" description="Disordered" evidence="1">
    <location>
        <begin position="807"/>
        <end position="855"/>
    </location>
</feature>
<feature type="compositionally biased region" description="Polar residues" evidence="1">
    <location>
        <begin position="1547"/>
        <end position="1556"/>
    </location>
</feature>
<feature type="region of interest" description="Disordered" evidence="1">
    <location>
        <begin position="1178"/>
        <end position="1205"/>
    </location>
</feature>
<dbReference type="Pfam" id="PF23328">
    <property type="entry name" value="Sha_B_N"/>
    <property type="match status" value="1"/>
</dbReference>
<evidence type="ECO:0000256" key="2">
    <source>
        <dbReference type="SAM" id="Phobius"/>
    </source>
</evidence>
<name>A0A0A1X994_ZEUCU</name>
<feature type="region of interest" description="Disordered" evidence="1">
    <location>
        <begin position="587"/>
        <end position="632"/>
    </location>
</feature>
<dbReference type="GO" id="GO:0005938">
    <property type="term" value="C:cell cortex"/>
    <property type="evidence" value="ECO:0007669"/>
    <property type="project" value="TreeGrafter"/>
</dbReference>
<feature type="compositionally biased region" description="Low complexity" evidence="1">
    <location>
        <begin position="1521"/>
        <end position="1532"/>
    </location>
</feature>
<feature type="region of interest" description="Disordered" evidence="1">
    <location>
        <begin position="1352"/>
        <end position="1380"/>
    </location>
</feature>
<evidence type="ECO:0000259" key="3">
    <source>
        <dbReference type="Pfam" id="PF23328"/>
    </source>
</evidence>
<feature type="compositionally biased region" description="Low complexity" evidence="1">
    <location>
        <begin position="1733"/>
        <end position="1743"/>
    </location>
</feature>
<feature type="region of interest" description="Disordered" evidence="1">
    <location>
        <begin position="1440"/>
        <end position="1560"/>
    </location>
</feature>
<feature type="compositionally biased region" description="Acidic residues" evidence="1">
    <location>
        <begin position="2019"/>
        <end position="2029"/>
    </location>
</feature>
<sequence>MPLALLKQILQAHGRNVASDMVRVQHITTVLLFLSIWLSNTTPVRATVAAATTTIAVVRDQHSTHFSSDDESYTMGASAALEATLSGENIGATSLAAVAGAAVAIAYDKTITDGTNNANSKVRIPLDINAAVDSGIDVGIAIQGSNEMFSSSANLLLEFTGNIINLTRQHNGDIFRTTGVHTCNADTCVGLSSGTASVDVLFVTGQKSGNSAAAIHSTFADVDHLVRRGKFPKPNDHAVANEPTESCQCRCLPYLSTYREDLGICVDDIHECTLSPFVSGSASEKIPFVFLPLRGQIIYPSREISFPDIRTPVCAVTGAQYLTTNGWSDLRNPIDTDYPFRMFRDEGRTFLQWLGEPDLRHKMQGRLIVVHLVCRDMTISLNTTSKEHIVPPKNVYSPCVAFRVNGTPVKYTHNVSEVLFQSEATSTLASTSDGMSTKEYVVIAVCSLLLGLIYVASVFLYLHMKKRKGRHQSPHTRNSLDDMANEINYPKNDQVTFGTPFNRSGSLYSATSMGTSNEQRSRTSIGSLKEEMGIIKSNPLLQHFPQLSEHNSGFASDISNSNSECEMDSTLQEKLKQMQTSALVHPQLGGMGKLHNSSPNGSPKNAKDPSNVEETNEPPLSTSPTQETECLPVENVSIIEDMMTEEKLEHLRQMMNGNVRKKLYFNPAYFEPHLLAQPPPAAIEFLHKIREVIAIAKYKMATKRYQPSLIMIPEEGTHRSDTTSLYSSHRQQSPSECQGCANNRCSGHVKNCGDKRNSIEKWLQTVTSNENDGNNDTQHSSSTNELPQTNKAQLLEQQQQLLNENIRRQSPNTSSASHTSRPHSRSDQRSPVSKEASSSKPLPSPPPTPISGNTDNIESIIHHIINTKPTSHESPISGKDVIKSTSSLSYQLYSSNVSTDNSTNTPVNSSYSKAFSAISAAASIYGFAETGGEIYNNPKFTLHDSPCSSQRGQNFASYRSKSNAARKKCDVLDTYEQSSASNSLYSNGRQQYDVLRNSLNQEYIAAFNASTGFHLDIPTPDYDSTMEKKIKDIYNNTQSSVPSVPTPDYSTLSRKSLKQFQPDSPIYRRKSPQYLIVDYETDSLERLEATKRKSSQSSSSPSSDVSSQLSPSLSTALPLEEELEISHTVYDKSKGFRPEAGLKKKPLNKSDSDSSKQKEIAARIKYDTPFRGSMTIEVEHEPQSDIERSTDSDQFEPDTLDRKPKKQSFCDVNAWPAQALKKVQNGDQLNNYTSLPTMGLYETNNDMHGHLKTNQSSLILRSSSSFRSQSSHGSGCLTAYESHLPIRTNDIVNEFNDDRRPNINSLREIYQSPLVRQNSQSSCKCGGQYASAQELDLSNEQGRLLTLEAKQKRRQQIVESPVPPPPPTSIEVSNTKSNKTTIKISTPKARRVAEAVISPQVHIGRQSPSPKTASPPPPQIFTVSGKGFYDLTKNIKAPLTQMPISSRTPSPTPCSTINSTTTSKASYSCLGQKKRNGRSPPPLPPPPPPSSASTTLTSQRSHASTRHSHQDQHNRHHFVHHSTTSTNATTTATEEETTSNHSESTEITGVSDNIASSDFGGSCNNTLSSVAHDEQPEKLEPIESQDYLKSRHSSVYNSITNTNKSKQQLYNDNQLDSPPTKPKSKHIDSDYGAIFNTEINGLRGDYSLTKYMNRRKGIDTTEDEPGSCKDIDMQLETNNNINNVKMCELDNSKLDILSIGSRSNQSSSRLSDRTKELYRNAGVPVGIAYPQRSTASNTNSANSTPPPSAQPPISSVQTVYHCEIEPVQLTHGMQIAMGLKDRAKKAKDLKNAWKKFVSMAASKFSPTHSPAPIHDKKPLGLLEVLDRDEGISSLIDEHPRVSSPKSSYSAPASHNYYEQRFGPRLQEMDSGYMSADSGEVHKRSFYDRYNFKKMSDRDRIIRIDTIEDNSDGGSTLTDRHNGMAASMRRGSILDSNRFEDFEHMGEPPDSEVAVMRCNTPVDQHSPEADTSDAESDKTLTQSNGAHLDISHMDALNVYTSEEEEQQRDRKSPSYGSSETDGETNAEDMWESGAESIETHSVLYKNVRNS</sequence>
<reference evidence="4" key="2">
    <citation type="journal article" date="2015" name="Gigascience">
        <title>Reconstructing a comprehensive transcriptome assembly of a white-pupal translocated strain of the pest fruit fly Bactrocera cucurbitae.</title>
        <authorList>
            <person name="Sim S.B."/>
            <person name="Calla B."/>
            <person name="Hall B."/>
            <person name="DeRego T."/>
            <person name="Geib S.M."/>
        </authorList>
    </citation>
    <scope>NUCLEOTIDE SEQUENCE</scope>
</reference>
<feature type="region of interest" description="Disordered" evidence="1">
    <location>
        <begin position="1731"/>
        <end position="1754"/>
    </location>
</feature>